<dbReference type="Proteomes" id="UP000657592">
    <property type="component" value="Unassembled WGS sequence"/>
</dbReference>
<dbReference type="GO" id="GO:0000976">
    <property type="term" value="F:transcription cis-regulatory region binding"/>
    <property type="evidence" value="ECO:0007669"/>
    <property type="project" value="TreeGrafter"/>
</dbReference>
<organism evidence="10 11">
    <name type="scientific">Microbacterium album</name>
    <dbReference type="NCBI Taxonomy" id="2053191"/>
    <lineage>
        <taxon>Bacteria</taxon>
        <taxon>Bacillati</taxon>
        <taxon>Actinomycetota</taxon>
        <taxon>Actinomycetes</taxon>
        <taxon>Micrococcales</taxon>
        <taxon>Microbacteriaceae</taxon>
        <taxon>Microbacterium</taxon>
    </lineage>
</organism>
<dbReference type="InterPro" id="IPR016032">
    <property type="entry name" value="Sig_transdc_resp-reg_C-effctor"/>
</dbReference>
<dbReference type="SUPFAM" id="SSF46894">
    <property type="entry name" value="C-terminal effector domain of the bipartite response regulators"/>
    <property type="match status" value="1"/>
</dbReference>
<keyword evidence="4 7" id="KW-0238">DNA-binding</keyword>
<protein>
    <submittedName>
        <fullName evidence="10">Sensory transduction protein</fullName>
    </submittedName>
</protein>
<dbReference type="GO" id="GO:0006355">
    <property type="term" value="P:regulation of DNA-templated transcription"/>
    <property type="evidence" value="ECO:0007669"/>
    <property type="project" value="InterPro"/>
</dbReference>
<accession>A0A917MN29</accession>
<name>A0A917MN29_9MICO</name>
<dbReference type="PROSITE" id="PS51755">
    <property type="entry name" value="OMPR_PHOB"/>
    <property type="match status" value="1"/>
</dbReference>
<dbReference type="InterPro" id="IPR001789">
    <property type="entry name" value="Sig_transdc_resp-reg_receiver"/>
</dbReference>
<dbReference type="Pfam" id="PF00486">
    <property type="entry name" value="Trans_reg_C"/>
    <property type="match status" value="1"/>
</dbReference>
<evidence type="ECO:0000313" key="11">
    <source>
        <dbReference type="Proteomes" id="UP000657592"/>
    </source>
</evidence>
<dbReference type="EMBL" id="BMJY01000021">
    <property type="protein sequence ID" value="GGH50378.1"/>
    <property type="molecule type" value="Genomic_DNA"/>
</dbReference>
<dbReference type="InterPro" id="IPR039420">
    <property type="entry name" value="WalR-like"/>
</dbReference>
<dbReference type="Gene3D" id="3.40.50.2300">
    <property type="match status" value="1"/>
</dbReference>
<dbReference type="AlphaFoldDB" id="A0A917MN29"/>
<dbReference type="Pfam" id="PF00072">
    <property type="entry name" value="Response_reg"/>
    <property type="match status" value="1"/>
</dbReference>
<dbReference type="Gene3D" id="1.10.10.10">
    <property type="entry name" value="Winged helix-like DNA-binding domain superfamily/Winged helix DNA-binding domain"/>
    <property type="match status" value="1"/>
</dbReference>
<dbReference type="CDD" id="cd17574">
    <property type="entry name" value="REC_OmpR"/>
    <property type="match status" value="1"/>
</dbReference>
<dbReference type="SUPFAM" id="SSF52172">
    <property type="entry name" value="CheY-like"/>
    <property type="match status" value="1"/>
</dbReference>
<evidence type="ECO:0000256" key="2">
    <source>
        <dbReference type="ARBA" id="ARBA00023012"/>
    </source>
</evidence>
<dbReference type="GO" id="GO:0032993">
    <property type="term" value="C:protein-DNA complex"/>
    <property type="evidence" value="ECO:0007669"/>
    <property type="project" value="TreeGrafter"/>
</dbReference>
<dbReference type="RefSeq" id="WP_188757124.1">
    <property type="nucleotide sequence ID" value="NZ_BMJY01000021.1"/>
</dbReference>
<dbReference type="GO" id="GO:0000156">
    <property type="term" value="F:phosphorelay response regulator activity"/>
    <property type="evidence" value="ECO:0007669"/>
    <property type="project" value="TreeGrafter"/>
</dbReference>
<reference evidence="10" key="1">
    <citation type="journal article" date="2014" name="Int. J. Syst. Evol. Microbiol.">
        <title>Complete genome sequence of Corynebacterium casei LMG S-19264T (=DSM 44701T), isolated from a smear-ripened cheese.</title>
        <authorList>
            <consortium name="US DOE Joint Genome Institute (JGI-PGF)"/>
            <person name="Walter F."/>
            <person name="Albersmeier A."/>
            <person name="Kalinowski J."/>
            <person name="Ruckert C."/>
        </authorList>
    </citation>
    <scope>NUCLEOTIDE SEQUENCE</scope>
    <source>
        <strain evidence="10">CGMCC 1.15794</strain>
    </source>
</reference>
<sequence length="266" mass="28629">MRERRVAVVVEDDPDVRLLIVQVLEQLGFVVHTAANGLDGVDLVSLHDPVVTTLDIGMPGIDGFEAARRIRRRSATYLVMVSARATGEDQLAGYHAGADDFVAKPFSPRVLRERIESLVRRPCALAPGTTAGEREVTDELAHGPLRLRPEARRAWAAEEELRLSRGELDLLEVLMRAGSRPISAHRLALAVRGRTEGDLPEAAVRAAEIRIEQLAGALGHRADGTPRIEHVAGGGYRLAEADDPRAAFDGATRPGASQLARSAGSA</sequence>
<reference evidence="10" key="2">
    <citation type="submission" date="2020-09" db="EMBL/GenBank/DDBJ databases">
        <authorList>
            <person name="Sun Q."/>
            <person name="Zhou Y."/>
        </authorList>
    </citation>
    <scope>NUCLEOTIDE SEQUENCE</scope>
    <source>
        <strain evidence="10">CGMCC 1.15794</strain>
    </source>
</reference>
<proteinExistence type="predicted"/>
<dbReference type="InterPro" id="IPR036388">
    <property type="entry name" value="WH-like_DNA-bd_sf"/>
</dbReference>
<dbReference type="PANTHER" id="PTHR48111">
    <property type="entry name" value="REGULATOR OF RPOS"/>
    <property type="match status" value="1"/>
</dbReference>
<feature type="domain" description="OmpR/PhoB-type" evidence="9">
    <location>
        <begin position="137"/>
        <end position="240"/>
    </location>
</feature>
<dbReference type="PROSITE" id="PS50110">
    <property type="entry name" value="RESPONSE_REGULATORY"/>
    <property type="match status" value="1"/>
</dbReference>
<comment type="caution">
    <text evidence="10">The sequence shown here is derived from an EMBL/GenBank/DDBJ whole genome shotgun (WGS) entry which is preliminary data.</text>
</comment>
<dbReference type="InterPro" id="IPR001867">
    <property type="entry name" value="OmpR/PhoB-type_DNA-bd"/>
</dbReference>
<evidence type="ECO:0000313" key="10">
    <source>
        <dbReference type="EMBL" id="GGH50378.1"/>
    </source>
</evidence>
<keyword evidence="5" id="KW-0804">Transcription</keyword>
<evidence type="ECO:0000256" key="1">
    <source>
        <dbReference type="ARBA" id="ARBA00022553"/>
    </source>
</evidence>
<evidence type="ECO:0000256" key="6">
    <source>
        <dbReference type="PROSITE-ProRule" id="PRU00169"/>
    </source>
</evidence>
<evidence type="ECO:0000256" key="4">
    <source>
        <dbReference type="ARBA" id="ARBA00023125"/>
    </source>
</evidence>
<keyword evidence="1 6" id="KW-0597">Phosphoprotein</keyword>
<feature type="domain" description="Response regulatory" evidence="8">
    <location>
        <begin position="6"/>
        <end position="119"/>
    </location>
</feature>
<dbReference type="GO" id="GO:0005829">
    <property type="term" value="C:cytosol"/>
    <property type="evidence" value="ECO:0007669"/>
    <property type="project" value="TreeGrafter"/>
</dbReference>
<evidence type="ECO:0000259" key="9">
    <source>
        <dbReference type="PROSITE" id="PS51755"/>
    </source>
</evidence>
<feature type="DNA-binding region" description="OmpR/PhoB-type" evidence="7">
    <location>
        <begin position="137"/>
        <end position="240"/>
    </location>
</feature>
<evidence type="ECO:0000256" key="3">
    <source>
        <dbReference type="ARBA" id="ARBA00023015"/>
    </source>
</evidence>
<keyword evidence="11" id="KW-1185">Reference proteome</keyword>
<feature type="modified residue" description="4-aspartylphosphate" evidence="6">
    <location>
        <position position="55"/>
    </location>
</feature>
<dbReference type="InterPro" id="IPR011006">
    <property type="entry name" value="CheY-like_superfamily"/>
</dbReference>
<dbReference type="PANTHER" id="PTHR48111:SF1">
    <property type="entry name" value="TWO-COMPONENT RESPONSE REGULATOR ORR33"/>
    <property type="match status" value="1"/>
</dbReference>
<gene>
    <name evidence="10" type="ORF">GCM10010921_29090</name>
</gene>
<evidence type="ECO:0000259" key="8">
    <source>
        <dbReference type="PROSITE" id="PS50110"/>
    </source>
</evidence>
<dbReference type="SMART" id="SM00862">
    <property type="entry name" value="Trans_reg_C"/>
    <property type="match status" value="1"/>
</dbReference>
<keyword evidence="3" id="KW-0805">Transcription regulation</keyword>
<evidence type="ECO:0000256" key="7">
    <source>
        <dbReference type="PROSITE-ProRule" id="PRU01091"/>
    </source>
</evidence>
<evidence type="ECO:0000256" key="5">
    <source>
        <dbReference type="ARBA" id="ARBA00023163"/>
    </source>
</evidence>
<dbReference type="SMART" id="SM00448">
    <property type="entry name" value="REC"/>
    <property type="match status" value="1"/>
</dbReference>
<keyword evidence="2" id="KW-0902">Two-component regulatory system</keyword>